<dbReference type="PANTHER" id="PTHR43298:SF2">
    <property type="entry name" value="FMN_FAD EXPORTER YEEO-RELATED"/>
    <property type="match status" value="1"/>
</dbReference>
<feature type="transmembrane region" description="Helical" evidence="10">
    <location>
        <begin position="391"/>
        <end position="410"/>
    </location>
</feature>
<feature type="transmembrane region" description="Helical" evidence="10">
    <location>
        <begin position="312"/>
        <end position="338"/>
    </location>
</feature>
<feature type="transmembrane region" description="Helical" evidence="10">
    <location>
        <begin position="50"/>
        <end position="70"/>
    </location>
</feature>
<dbReference type="AlphaFoldDB" id="A0A563VIN9"/>
<evidence type="ECO:0000256" key="2">
    <source>
        <dbReference type="ARBA" id="ARBA00004141"/>
    </source>
</evidence>
<dbReference type="InterPro" id="IPR002528">
    <property type="entry name" value="MATE_fam"/>
</dbReference>
<comment type="subcellular location">
    <subcellularLocation>
        <location evidence="2">Membrane</location>
        <topology evidence="2">Multi-pass membrane protein</topology>
    </subcellularLocation>
</comment>
<dbReference type="RefSeq" id="WP_144862975.1">
    <property type="nucleotide sequence ID" value="NZ_LR213766.1"/>
</dbReference>
<name>A0A563VIN9_9CYAN</name>
<keyword evidence="5" id="KW-0813">Transport</keyword>
<evidence type="ECO:0000256" key="1">
    <source>
        <dbReference type="ARBA" id="ARBA00003408"/>
    </source>
</evidence>
<reference evidence="11 12" key="1">
    <citation type="submission" date="2019-01" db="EMBL/GenBank/DDBJ databases">
        <authorList>
            <person name="Brito A."/>
        </authorList>
    </citation>
    <scope>NUCLEOTIDE SEQUENCE [LARGE SCALE GENOMIC DNA]</scope>
    <source>
        <strain evidence="11">1</strain>
    </source>
</reference>
<evidence type="ECO:0000256" key="5">
    <source>
        <dbReference type="ARBA" id="ARBA00022448"/>
    </source>
</evidence>
<dbReference type="PANTHER" id="PTHR43298">
    <property type="entry name" value="MULTIDRUG RESISTANCE PROTEIN NORM-RELATED"/>
    <property type="match status" value="1"/>
</dbReference>
<dbReference type="NCBIfam" id="TIGR00797">
    <property type="entry name" value="matE"/>
    <property type="match status" value="1"/>
</dbReference>
<evidence type="ECO:0000256" key="3">
    <source>
        <dbReference type="ARBA" id="ARBA00010199"/>
    </source>
</evidence>
<gene>
    <name evidence="11" type="ORF">H1P_10075</name>
</gene>
<comment type="similarity">
    <text evidence="3">Belongs to the multi antimicrobial extrusion (MATE) (TC 2.A.66.1) family.</text>
</comment>
<feature type="transmembrane region" description="Helical" evidence="10">
    <location>
        <begin position="246"/>
        <end position="265"/>
    </location>
</feature>
<evidence type="ECO:0000256" key="7">
    <source>
        <dbReference type="ARBA" id="ARBA00022989"/>
    </source>
</evidence>
<protein>
    <recommendedName>
        <fullName evidence="4">Probable multidrug resistance protein NorM</fullName>
    </recommendedName>
    <alternativeName>
        <fullName evidence="9">Multidrug-efflux transporter</fullName>
    </alternativeName>
</protein>
<comment type="function">
    <text evidence="1">Multidrug efflux pump.</text>
</comment>
<feature type="transmembrane region" description="Helical" evidence="10">
    <location>
        <begin position="277"/>
        <end position="300"/>
    </location>
</feature>
<proteinExistence type="inferred from homology"/>
<feature type="transmembrane region" description="Helical" evidence="10">
    <location>
        <begin position="416"/>
        <end position="435"/>
    </location>
</feature>
<evidence type="ECO:0000313" key="11">
    <source>
        <dbReference type="EMBL" id="VEP11290.1"/>
    </source>
</evidence>
<dbReference type="EMBL" id="CAACVJ010000001">
    <property type="protein sequence ID" value="VEP11290.1"/>
    <property type="molecule type" value="Genomic_DNA"/>
</dbReference>
<dbReference type="GO" id="GO:0015297">
    <property type="term" value="F:antiporter activity"/>
    <property type="evidence" value="ECO:0007669"/>
    <property type="project" value="InterPro"/>
</dbReference>
<keyword evidence="12" id="KW-1185">Reference proteome</keyword>
<keyword evidence="8 10" id="KW-0472">Membrane</keyword>
<dbReference type="CDD" id="cd13136">
    <property type="entry name" value="MATE_DinF_like"/>
    <property type="match status" value="1"/>
</dbReference>
<dbReference type="InterPro" id="IPR044644">
    <property type="entry name" value="DinF-like"/>
</dbReference>
<evidence type="ECO:0000256" key="6">
    <source>
        <dbReference type="ARBA" id="ARBA00022692"/>
    </source>
</evidence>
<feature type="transmembrane region" description="Helical" evidence="10">
    <location>
        <begin position="90"/>
        <end position="113"/>
    </location>
</feature>
<evidence type="ECO:0000256" key="10">
    <source>
        <dbReference type="SAM" id="Phobius"/>
    </source>
</evidence>
<dbReference type="Pfam" id="PF01554">
    <property type="entry name" value="MatE"/>
    <property type="match status" value="2"/>
</dbReference>
<evidence type="ECO:0000313" key="12">
    <source>
        <dbReference type="Proteomes" id="UP000320055"/>
    </source>
</evidence>
<feature type="transmembrane region" description="Helical" evidence="10">
    <location>
        <begin position="165"/>
        <end position="185"/>
    </location>
</feature>
<sequence length="445" mass="49214">MTFAFAKHYIDFLPRFYRLSFVAVLSNMMVPLAGLCDTAFLGHLQDIKPLAGVILASILFDYLYRILKFLRNSTNAMAAQASGENDSKGVILAGLRSSLIAIAIAFIILSLQYPIQKLGFAILSGSPEIEVSGIEYFNARIWGAPAVLLNFVLIGWFLGKEKNSFVLLISLIANGSNVLFDYLMIYRWGWDSVGAGLATALSQYLALFVALIGVAFSINWQDFSKAIPEVLDKQALQGTISLKFNILVRFLALISAYSIFTNLSARMGTDLLTENGLLLQIALLSQFTIQGVGMTTQTLIGNFKGQKEFTQMLPLLITSILTSLIIALGFAFSTIFFPQPIFSLLTNHSEINQGIVQYTIWLLPLLSFTAIAFMLEGYFIGLKEGAVLRNASLIAFFMAFIPLVILATYFDSVDLLWLSLTSYMFTLILVLVTQISRTQDALEFT</sequence>
<feature type="transmembrane region" description="Helical" evidence="10">
    <location>
        <begin position="141"/>
        <end position="158"/>
    </location>
</feature>
<evidence type="ECO:0000256" key="9">
    <source>
        <dbReference type="ARBA" id="ARBA00031636"/>
    </source>
</evidence>
<dbReference type="Proteomes" id="UP000320055">
    <property type="component" value="Unassembled WGS sequence"/>
</dbReference>
<accession>A0A563VIN9</accession>
<dbReference type="GO" id="GO:0005886">
    <property type="term" value="C:plasma membrane"/>
    <property type="evidence" value="ECO:0007669"/>
    <property type="project" value="TreeGrafter"/>
</dbReference>
<dbReference type="NCBIfam" id="NF041358">
    <property type="entry name" value="GntT_guanitoxin"/>
    <property type="match status" value="1"/>
</dbReference>
<dbReference type="OrthoDB" id="9776324at2"/>
<keyword evidence="6 10" id="KW-0812">Transmembrane</keyword>
<dbReference type="InterPro" id="IPR050222">
    <property type="entry name" value="MATE_MdtK"/>
</dbReference>
<evidence type="ECO:0000256" key="8">
    <source>
        <dbReference type="ARBA" id="ARBA00023136"/>
    </source>
</evidence>
<feature type="transmembrane region" description="Helical" evidence="10">
    <location>
        <begin position="21"/>
        <end position="44"/>
    </location>
</feature>
<keyword evidence="7 10" id="KW-1133">Transmembrane helix</keyword>
<feature type="transmembrane region" description="Helical" evidence="10">
    <location>
        <begin position="358"/>
        <end position="379"/>
    </location>
</feature>
<feature type="transmembrane region" description="Helical" evidence="10">
    <location>
        <begin position="197"/>
        <end position="218"/>
    </location>
</feature>
<evidence type="ECO:0000256" key="4">
    <source>
        <dbReference type="ARBA" id="ARBA00020268"/>
    </source>
</evidence>
<organism evidence="11 12">
    <name type="scientific">Hyella patelloides LEGE 07179</name>
    <dbReference type="NCBI Taxonomy" id="945734"/>
    <lineage>
        <taxon>Bacteria</taxon>
        <taxon>Bacillati</taxon>
        <taxon>Cyanobacteriota</taxon>
        <taxon>Cyanophyceae</taxon>
        <taxon>Pleurocapsales</taxon>
        <taxon>Hyellaceae</taxon>
        <taxon>Hyella</taxon>
    </lineage>
</organism>
<dbReference type="GO" id="GO:0042910">
    <property type="term" value="F:xenobiotic transmembrane transporter activity"/>
    <property type="evidence" value="ECO:0007669"/>
    <property type="project" value="InterPro"/>
</dbReference>